<proteinExistence type="predicted"/>
<gene>
    <name evidence="1" type="ORF">ISF26_22810</name>
</gene>
<evidence type="ECO:0000313" key="1">
    <source>
        <dbReference type="EMBL" id="UFP94536.1"/>
    </source>
</evidence>
<dbReference type="RefSeq" id="WP_230841582.1">
    <property type="nucleotide sequence ID" value="NZ_CP063845.1"/>
</dbReference>
<protein>
    <submittedName>
        <fullName evidence="1">Uncharacterized protein</fullName>
    </submittedName>
</protein>
<dbReference type="EMBL" id="CP063845">
    <property type="protein sequence ID" value="UFP94536.1"/>
    <property type="molecule type" value="Genomic_DNA"/>
</dbReference>
<name>A0ABY3PLK0_9CYAN</name>
<accession>A0ABY3PLK0</accession>
<sequence length="140" mass="15700">MSAQGPDNFDARLDRLTRLAEANVQALTELHTLAAVHFRSLDALCGQIADTNRSVQSLSEMIATQSRDLQAIACNVENLVDSYIQQALSLQSGVERRTETLHAVTARRHDALHGEIRAIREDTRQLQSENQQILQLLQRQ</sequence>
<keyword evidence="2" id="KW-1185">Reference proteome</keyword>
<organism evidence="1 2">
    <name type="scientific">Gloeobacter morelensis MG652769</name>
    <dbReference type="NCBI Taxonomy" id="2781736"/>
    <lineage>
        <taxon>Bacteria</taxon>
        <taxon>Bacillati</taxon>
        <taxon>Cyanobacteriota</taxon>
        <taxon>Cyanophyceae</taxon>
        <taxon>Gloeobacterales</taxon>
        <taxon>Gloeobacteraceae</taxon>
        <taxon>Gloeobacter</taxon>
        <taxon>Gloeobacter morelensis</taxon>
    </lineage>
</organism>
<dbReference type="Proteomes" id="UP001054846">
    <property type="component" value="Chromosome"/>
</dbReference>
<evidence type="ECO:0000313" key="2">
    <source>
        <dbReference type="Proteomes" id="UP001054846"/>
    </source>
</evidence>
<reference evidence="1 2" key="1">
    <citation type="journal article" date="2021" name="Genome Biol. Evol.">
        <title>Complete Genome Sequencing of a Novel Gloeobacter Species from a Waterfall Cave in Mexico.</title>
        <authorList>
            <person name="Saw J.H."/>
            <person name="Cardona T."/>
            <person name="Montejano G."/>
        </authorList>
    </citation>
    <scope>NUCLEOTIDE SEQUENCE [LARGE SCALE GENOMIC DNA]</scope>
    <source>
        <strain evidence="1">MG652769</strain>
    </source>
</reference>